<accession>A0ABT5VF71</accession>
<dbReference type="PANTHER" id="PTHR32248">
    <property type="entry name" value="RNA POLYMERASE SIGMA-54 FACTOR"/>
    <property type="match status" value="1"/>
</dbReference>
<comment type="caution">
    <text evidence="11">The sequence shown here is derived from an EMBL/GenBank/DDBJ whole genome shotgun (WGS) entry which is preliminary data.</text>
</comment>
<feature type="domain" description="RNA polymerase sigma factor 54 core-binding" evidence="10">
    <location>
        <begin position="91"/>
        <end position="273"/>
    </location>
</feature>
<dbReference type="PROSITE" id="PS50044">
    <property type="entry name" value="SIGMA54_3"/>
    <property type="match status" value="1"/>
</dbReference>
<keyword evidence="2" id="KW-0240">DNA-directed RNA polymerase</keyword>
<dbReference type="Proteomes" id="UP001148125">
    <property type="component" value="Unassembled WGS sequence"/>
</dbReference>
<evidence type="ECO:0000256" key="4">
    <source>
        <dbReference type="ARBA" id="ARBA00022695"/>
    </source>
</evidence>
<keyword evidence="7" id="KW-0238">DNA-binding</keyword>
<dbReference type="EMBL" id="JAOTPO010000007">
    <property type="protein sequence ID" value="MDE5414113.1"/>
    <property type="molecule type" value="Genomic_DNA"/>
</dbReference>
<evidence type="ECO:0000256" key="1">
    <source>
        <dbReference type="ARBA" id="ARBA00008798"/>
    </source>
</evidence>
<dbReference type="InterPro" id="IPR038709">
    <property type="entry name" value="RpoN_core-bd_sf"/>
</dbReference>
<dbReference type="Gene3D" id="1.10.10.1330">
    <property type="entry name" value="RNA polymerase sigma-54 factor, core-binding domain"/>
    <property type="match status" value="1"/>
</dbReference>
<keyword evidence="8" id="KW-0804">Transcription</keyword>
<dbReference type="InterPro" id="IPR007634">
    <property type="entry name" value="RNA_pol_sigma_54_DNA-bd"/>
</dbReference>
<keyword evidence="6" id="KW-0731">Sigma factor</keyword>
<dbReference type="Pfam" id="PF04963">
    <property type="entry name" value="Sigma54_CBD"/>
    <property type="match status" value="1"/>
</dbReference>
<evidence type="ECO:0000256" key="5">
    <source>
        <dbReference type="ARBA" id="ARBA00023015"/>
    </source>
</evidence>
<evidence type="ECO:0000313" key="12">
    <source>
        <dbReference type="Proteomes" id="UP001148125"/>
    </source>
</evidence>
<reference evidence="11" key="1">
    <citation type="submission" date="2024-05" db="EMBL/GenBank/DDBJ databases">
        <title>Alkalihalobacillus sp. strain MEB203 novel alkaliphilic bacterium from Lonar Lake, India.</title>
        <authorList>
            <person name="Joshi A."/>
            <person name="Thite S."/>
            <person name="Mengade P."/>
        </authorList>
    </citation>
    <scope>NUCLEOTIDE SEQUENCE</scope>
    <source>
        <strain evidence="11">MEB 203</strain>
    </source>
</reference>
<keyword evidence="5" id="KW-0805">Transcription regulation</keyword>
<protein>
    <submittedName>
        <fullName evidence="11">RNA polymerase factor sigma-54</fullName>
    </submittedName>
</protein>
<comment type="similarity">
    <text evidence="1">Belongs to the sigma-54 factor family.</text>
</comment>
<sequence length="447" mass="52465">MRMDVGLFQQQTTGLYMTKELRQAISLLQYSTTELTQYIQEQALENPLIELEDHFQAELLKREKQREDLDERQWESGYREQEVSPLDFVSSDRYNLQDHLLYQAKFLNLDEQSYEILCYFILHVNGDGYLSEPVEKMVEELGISEEDGEDVLMVLQNMEPTGVGARNLQECLLLQLAKRKDRNILAEMIIENYMQMLAERRWKELSKELSVTLQEIQQVYDLIQTLQPRPGVNYSDDPPKYVQPDVTVEEIEGELVVLVHDDLLPRIQLNKQYQSLLHDKSSDANEYVRKKYDQVKWLLKNIKQRQVTLYQVTDAIVRHQKEFFYKGAEALRPLTLKQIAEEIDVHESTVSRVTTNKYMQSPRGLFELKYFFTTALTNGNAGETSTSYAKEVIKSLIEKEDKRKPLSDQKIVDALKTQHEIELSRRAVAKYRDEMKIPSSSKRKRFE</sequence>
<dbReference type="PROSITE" id="PS00717">
    <property type="entry name" value="SIGMA54_1"/>
    <property type="match status" value="1"/>
</dbReference>
<dbReference type="RefSeq" id="WP_275118726.1">
    <property type="nucleotide sequence ID" value="NZ_JAOTPO010000007.1"/>
</dbReference>
<keyword evidence="4" id="KW-0548">Nucleotidyltransferase</keyword>
<gene>
    <name evidence="11" type="primary">rpoN</name>
    <name evidence="11" type="ORF">N7Z68_12040</name>
</gene>
<evidence type="ECO:0000256" key="8">
    <source>
        <dbReference type="ARBA" id="ARBA00023163"/>
    </source>
</evidence>
<dbReference type="Pfam" id="PF00309">
    <property type="entry name" value="Sigma54_AID"/>
    <property type="match status" value="1"/>
</dbReference>
<evidence type="ECO:0000313" key="11">
    <source>
        <dbReference type="EMBL" id="MDE5414113.1"/>
    </source>
</evidence>
<dbReference type="PRINTS" id="PR00045">
    <property type="entry name" value="SIGMA54FCT"/>
</dbReference>
<evidence type="ECO:0000256" key="2">
    <source>
        <dbReference type="ARBA" id="ARBA00022478"/>
    </source>
</evidence>
<dbReference type="Pfam" id="PF04552">
    <property type="entry name" value="Sigma54_DBD"/>
    <property type="match status" value="1"/>
</dbReference>
<evidence type="ECO:0000256" key="6">
    <source>
        <dbReference type="ARBA" id="ARBA00023082"/>
    </source>
</evidence>
<feature type="domain" description="RNA polymerase sigma factor 54 DNA-binding" evidence="9">
    <location>
        <begin position="286"/>
        <end position="445"/>
    </location>
</feature>
<dbReference type="PIRSF" id="PIRSF000774">
    <property type="entry name" value="RpoN"/>
    <property type="match status" value="1"/>
</dbReference>
<dbReference type="NCBIfam" id="TIGR02395">
    <property type="entry name" value="rpoN_sigma"/>
    <property type="match status" value="1"/>
</dbReference>
<keyword evidence="3" id="KW-0808">Transferase</keyword>
<evidence type="ECO:0000259" key="9">
    <source>
        <dbReference type="Pfam" id="PF04552"/>
    </source>
</evidence>
<evidence type="ECO:0000256" key="7">
    <source>
        <dbReference type="ARBA" id="ARBA00023125"/>
    </source>
</evidence>
<evidence type="ECO:0000256" key="3">
    <source>
        <dbReference type="ARBA" id="ARBA00022679"/>
    </source>
</evidence>
<dbReference type="PANTHER" id="PTHR32248:SF4">
    <property type="entry name" value="RNA POLYMERASE SIGMA-54 FACTOR"/>
    <property type="match status" value="1"/>
</dbReference>
<keyword evidence="12" id="KW-1185">Reference proteome</keyword>
<name>A0ABT5VF71_9BACI</name>
<dbReference type="Gene3D" id="1.10.10.60">
    <property type="entry name" value="Homeodomain-like"/>
    <property type="match status" value="1"/>
</dbReference>
<organism evidence="11 12">
    <name type="scientific">Alkalihalobacterium chitinilyticum</name>
    <dbReference type="NCBI Taxonomy" id="2980103"/>
    <lineage>
        <taxon>Bacteria</taxon>
        <taxon>Bacillati</taxon>
        <taxon>Bacillota</taxon>
        <taxon>Bacilli</taxon>
        <taxon>Bacillales</taxon>
        <taxon>Bacillaceae</taxon>
        <taxon>Alkalihalobacterium</taxon>
    </lineage>
</organism>
<evidence type="ECO:0000259" key="10">
    <source>
        <dbReference type="Pfam" id="PF04963"/>
    </source>
</evidence>
<dbReference type="InterPro" id="IPR000394">
    <property type="entry name" value="RNA_pol_sigma_54"/>
</dbReference>
<proteinExistence type="inferred from homology"/>
<dbReference type="InterPro" id="IPR007046">
    <property type="entry name" value="RNA_pol_sigma_54_core-bd"/>
</dbReference>